<evidence type="ECO:0000313" key="3">
    <source>
        <dbReference type="EMBL" id="PIL40984.1"/>
    </source>
</evidence>
<dbReference type="OrthoDB" id="68195at2"/>
<reference evidence="3 4" key="1">
    <citation type="submission" date="2017-10" db="EMBL/GenBank/DDBJ databases">
        <title>Massilia psychrophilum sp. nov., a novel purple-pigmented bacterium isolated from Tianshan glacier, Xinjiang Municipality, China.</title>
        <authorList>
            <person name="Wang H."/>
        </authorList>
    </citation>
    <scope>NUCLEOTIDE SEQUENCE [LARGE SCALE GENOMIC DNA]</scope>
    <source>
        <strain evidence="3 4">JCM 30813</strain>
    </source>
</reference>
<feature type="domain" description="SCP" evidence="2">
    <location>
        <begin position="20"/>
        <end position="116"/>
    </location>
</feature>
<dbReference type="InterPro" id="IPR035940">
    <property type="entry name" value="CAP_sf"/>
</dbReference>
<comment type="caution">
    <text evidence="3">The sequence shown here is derived from an EMBL/GenBank/DDBJ whole genome shotgun (WGS) entry which is preliminary data.</text>
</comment>
<keyword evidence="4" id="KW-1185">Reference proteome</keyword>
<name>A0A2G8T4N6_9BURK</name>
<evidence type="ECO:0000313" key="4">
    <source>
        <dbReference type="Proteomes" id="UP000228593"/>
    </source>
</evidence>
<evidence type="ECO:0000259" key="2">
    <source>
        <dbReference type="Pfam" id="PF00188"/>
    </source>
</evidence>
<evidence type="ECO:0000256" key="1">
    <source>
        <dbReference type="SAM" id="MobiDB-lite"/>
    </source>
</evidence>
<proteinExistence type="predicted"/>
<dbReference type="PANTHER" id="PTHR31157:SF1">
    <property type="entry name" value="SCP DOMAIN-CONTAINING PROTEIN"/>
    <property type="match status" value="1"/>
</dbReference>
<dbReference type="CDD" id="cd05379">
    <property type="entry name" value="CAP_bacterial"/>
    <property type="match status" value="1"/>
</dbReference>
<sequence length="120" mass="13176">MRRAPFYRRAGPQKERSTVRGGARAQSGHCQAALFRPHGKDGREVAERAVRAGYRWRGIGENIAAGQASPEEAMAGWLASPGHCANIMDRSFTEMGGAYGTNVVGEQPRVYWTQVFGQPR</sequence>
<dbReference type="RefSeq" id="WP_099914801.1">
    <property type="nucleotide sequence ID" value="NZ_BMHS01000005.1"/>
</dbReference>
<accession>A0A2G8T4N6</accession>
<dbReference type="AlphaFoldDB" id="A0A2G8T4N6"/>
<dbReference type="Proteomes" id="UP000228593">
    <property type="component" value="Unassembled WGS sequence"/>
</dbReference>
<organism evidence="3 4">
    <name type="scientific">Massilia psychrophila</name>
    <dbReference type="NCBI Taxonomy" id="1603353"/>
    <lineage>
        <taxon>Bacteria</taxon>
        <taxon>Pseudomonadati</taxon>
        <taxon>Pseudomonadota</taxon>
        <taxon>Betaproteobacteria</taxon>
        <taxon>Burkholderiales</taxon>
        <taxon>Oxalobacteraceae</taxon>
        <taxon>Telluria group</taxon>
        <taxon>Massilia</taxon>
    </lineage>
</organism>
<feature type="region of interest" description="Disordered" evidence="1">
    <location>
        <begin position="1"/>
        <end position="29"/>
    </location>
</feature>
<dbReference type="InterPro" id="IPR014044">
    <property type="entry name" value="CAP_dom"/>
</dbReference>
<dbReference type="PANTHER" id="PTHR31157">
    <property type="entry name" value="SCP DOMAIN-CONTAINING PROTEIN"/>
    <property type="match status" value="1"/>
</dbReference>
<dbReference type="SUPFAM" id="SSF55797">
    <property type="entry name" value="PR-1-like"/>
    <property type="match status" value="1"/>
</dbReference>
<gene>
    <name evidence="3" type="ORF">CR103_04405</name>
</gene>
<dbReference type="Gene3D" id="3.40.33.10">
    <property type="entry name" value="CAP"/>
    <property type="match status" value="1"/>
</dbReference>
<dbReference type="EMBL" id="PDOB01000004">
    <property type="protein sequence ID" value="PIL40984.1"/>
    <property type="molecule type" value="Genomic_DNA"/>
</dbReference>
<dbReference type="Pfam" id="PF00188">
    <property type="entry name" value="CAP"/>
    <property type="match status" value="1"/>
</dbReference>
<protein>
    <recommendedName>
        <fullName evidence="2">SCP domain-containing protein</fullName>
    </recommendedName>
</protein>